<comment type="caution">
    <text evidence="9">Lacks conserved residue(s) required for the propagation of feature annotation.</text>
</comment>
<comment type="function">
    <text evidence="9">Catalyzes the phosphorylation of D-fructose 6-phosphate to fructose 1,6-bisphosphate by ATP, the first committing step of glycolysis.</text>
</comment>
<organism evidence="11 12">
    <name type="scientific">Tautonia plasticadhaerens</name>
    <dbReference type="NCBI Taxonomy" id="2527974"/>
    <lineage>
        <taxon>Bacteria</taxon>
        <taxon>Pseudomonadati</taxon>
        <taxon>Planctomycetota</taxon>
        <taxon>Planctomycetia</taxon>
        <taxon>Isosphaerales</taxon>
        <taxon>Isosphaeraceae</taxon>
        <taxon>Tautonia</taxon>
    </lineage>
</organism>
<accession>A0A518GUI8</accession>
<feature type="active site" description="Proton acceptor" evidence="9">
    <location>
        <position position="152"/>
    </location>
</feature>
<dbReference type="HAMAP" id="MF_01976">
    <property type="entry name" value="Phosphofructokinase_III"/>
    <property type="match status" value="1"/>
</dbReference>
<comment type="catalytic activity">
    <reaction evidence="9">
        <text>beta-D-fructose 6-phosphate + ATP = beta-D-fructose 1,6-bisphosphate + ADP + H(+)</text>
        <dbReference type="Rhea" id="RHEA:16109"/>
        <dbReference type="ChEBI" id="CHEBI:15378"/>
        <dbReference type="ChEBI" id="CHEBI:30616"/>
        <dbReference type="ChEBI" id="CHEBI:32966"/>
        <dbReference type="ChEBI" id="CHEBI:57634"/>
        <dbReference type="ChEBI" id="CHEBI:456216"/>
        <dbReference type="EC" id="2.7.1.11"/>
    </reaction>
</comment>
<dbReference type="RefSeq" id="WP_145266215.1">
    <property type="nucleotide sequence ID" value="NZ_CP036426.1"/>
</dbReference>
<dbReference type="Pfam" id="PF00365">
    <property type="entry name" value="PFK"/>
    <property type="match status" value="1"/>
</dbReference>
<evidence type="ECO:0000256" key="9">
    <source>
        <dbReference type="HAMAP-Rule" id="MF_01976"/>
    </source>
</evidence>
<dbReference type="GO" id="GO:0030388">
    <property type="term" value="P:fructose 1,6-bisphosphate metabolic process"/>
    <property type="evidence" value="ECO:0007669"/>
    <property type="project" value="TreeGrafter"/>
</dbReference>
<dbReference type="GO" id="GO:0046872">
    <property type="term" value="F:metal ion binding"/>
    <property type="evidence" value="ECO:0007669"/>
    <property type="project" value="UniProtKB-KW"/>
</dbReference>
<evidence type="ECO:0000256" key="5">
    <source>
        <dbReference type="ARBA" id="ARBA00022723"/>
    </source>
</evidence>
<keyword evidence="4 9" id="KW-0808">Transferase</keyword>
<evidence type="ECO:0000256" key="3">
    <source>
        <dbReference type="ARBA" id="ARBA00022490"/>
    </source>
</evidence>
<dbReference type="PRINTS" id="PR00476">
    <property type="entry name" value="PHFRCTKINASE"/>
</dbReference>
<comment type="pathway">
    <text evidence="2 9">Carbohydrate degradation; glycolysis; D-glyceraldehyde 3-phosphate and glycerone phosphate from D-glucose: step 3/4.</text>
</comment>
<dbReference type="EC" id="2.7.1.11" evidence="9"/>
<dbReference type="OrthoDB" id="9802503at2"/>
<feature type="binding site" description="in other chain" evidence="9">
    <location>
        <begin position="295"/>
        <end position="298"/>
    </location>
    <ligand>
        <name>substrate</name>
        <note>ligand shared between dimeric partners</note>
    </ligand>
</feature>
<proteinExistence type="inferred from homology"/>
<dbReference type="GO" id="GO:0070095">
    <property type="term" value="F:fructose-6-phosphate binding"/>
    <property type="evidence" value="ECO:0007669"/>
    <property type="project" value="TreeGrafter"/>
</dbReference>
<comment type="subcellular location">
    <subcellularLocation>
        <location evidence="9">Cytoplasm</location>
    </subcellularLocation>
</comment>
<keyword evidence="6 9" id="KW-0418">Kinase</keyword>
<feature type="binding site" evidence="9">
    <location>
        <position position="187"/>
    </location>
    <ligand>
        <name>substrate</name>
        <note>ligand shared between dimeric partners</note>
    </ligand>
</feature>
<dbReference type="GO" id="GO:0006002">
    <property type="term" value="P:fructose 6-phosphate metabolic process"/>
    <property type="evidence" value="ECO:0007669"/>
    <property type="project" value="InterPro"/>
</dbReference>
<evidence type="ECO:0000256" key="6">
    <source>
        <dbReference type="ARBA" id="ARBA00022777"/>
    </source>
</evidence>
<dbReference type="PROSITE" id="PS00433">
    <property type="entry name" value="PHOSPHOFRUCTOKINASE"/>
    <property type="match status" value="1"/>
</dbReference>
<dbReference type="GO" id="GO:0048029">
    <property type="term" value="F:monosaccharide binding"/>
    <property type="evidence" value="ECO:0007669"/>
    <property type="project" value="TreeGrafter"/>
</dbReference>
<feature type="binding site" evidence="9">
    <location>
        <position position="19"/>
    </location>
    <ligand>
        <name>ATP</name>
        <dbReference type="ChEBI" id="CHEBI:30616"/>
    </ligand>
</feature>
<dbReference type="GO" id="GO:0047334">
    <property type="term" value="F:diphosphate-fructose-6-phosphate 1-phosphotransferase activity"/>
    <property type="evidence" value="ECO:0007669"/>
    <property type="project" value="InterPro"/>
</dbReference>
<protein>
    <recommendedName>
        <fullName evidence="9">ATP-dependent 6-phosphofructokinase</fullName>
        <shortName evidence="9">ATP-PFK</shortName>
        <shortName evidence="9">Phosphofructokinase</shortName>
        <ecNumber evidence="9">2.7.1.11</ecNumber>
    </recommendedName>
    <alternativeName>
        <fullName evidence="9">Phosphohexokinase</fullName>
    </alternativeName>
</protein>
<dbReference type="SUPFAM" id="SSF53784">
    <property type="entry name" value="Phosphofructokinase"/>
    <property type="match status" value="1"/>
</dbReference>
<dbReference type="UniPathway" id="UPA00109">
    <property type="reaction ID" value="UER00182"/>
</dbReference>
<dbReference type="GO" id="GO:0003872">
    <property type="term" value="F:6-phosphofructokinase activity"/>
    <property type="evidence" value="ECO:0007669"/>
    <property type="project" value="UniProtKB-UniRule"/>
</dbReference>
<dbReference type="InterPro" id="IPR022953">
    <property type="entry name" value="ATP_PFK"/>
</dbReference>
<dbReference type="AlphaFoldDB" id="A0A518GUI8"/>
<dbReference type="GO" id="GO:0042802">
    <property type="term" value="F:identical protein binding"/>
    <property type="evidence" value="ECO:0007669"/>
    <property type="project" value="TreeGrafter"/>
</dbReference>
<feature type="site" description="Important for substrate specificity; cannot use PPi as phosphoryl donor" evidence="9">
    <location>
        <position position="129"/>
    </location>
</feature>
<feature type="binding site" evidence="9">
    <location>
        <begin position="127"/>
        <end position="130"/>
    </location>
    <ligand>
        <name>ATP</name>
        <dbReference type="ChEBI" id="CHEBI:30616"/>
    </ligand>
</feature>
<dbReference type="Gene3D" id="3.40.50.460">
    <property type="entry name" value="Phosphofructokinase domain"/>
    <property type="match status" value="1"/>
</dbReference>
<dbReference type="GO" id="GO:0005524">
    <property type="term" value="F:ATP binding"/>
    <property type="evidence" value="ECO:0007669"/>
    <property type="project" value="UniProtKB-KW"/>
</dbReference>
<name>A0A518GUI8_9BACT</name>
<evidence type="ECO:0000256" key="1">
    <source>
        <dbReference type="ARBA" id="ARBA00001946"/>
    </source>
</evidence>
<dbReference type="NCBIfam" id="NF002872">
    <property type="entry name" value="PRK03202.1"/>
    <property type="match status" value="1"/>
</dbReference>
<dbReference type="Proteomes" id="UP000317835">
    <property type="component" value="Chromosome"/>
</dbReference>
<keyword evidence="7 9" id="KW-0460">Magnesium</keyword>
<dbReference type="Gene3D" id="3.40.50.450">
    <property type="match status" value="1"/>
</dbReference>
<dbReference type="InterPro" id="IPR035966">
    <property type="entry name" value="PKF_sf"/>
</dbReference>
<comment type="similarity">
    <text evidence="9">Belongs to the phosphofructokinase type A (PFKA) family. Mixed-substrate PFK group III subfamily.</text>
</comment>
<dbReference type="PIRSF" id="PIRSF000532">
    <property type="entry name" value="ATP_PFK_prok"/>
    <property type="match status" value="1"/>
</dbReference>
<dbReference type="PANTHER" id="PTHR13697">
    <property type="entry name" value="PHOSPHOFRUCTOKINASE"/>
    <property type="match status" value="1"/>
</dbReference>
<evidence type="ECO:0000256" key="7">
    <source>
        <dbReference type="ARBA" id="ARBA00022842"/>
    </source>
</evidence>
<evidence type="ECO:0000259" key="10">
    <source>
        <dbReference type="Pfam" id="PF00365"/>
    </source>
</evidence>
<dbReference type="InterPro" id="IPR012829">
    <property type="entry name" value="Phosphofructokinase_III"/>
</dbReference>
<dbReference type="EMBL" id="CP036426">
    <property type="protein sequence ID" value="QDV32253.1"/>
    <property type="molecule type" value="Genomic_DNA"/>
</dbReference>
<dbReference type="GO" id="GO:0016208">
    <property type="term" value="F:AMP binding"/>
    <property type="evidence" value="ECO:0007669"/>
    <property type="project" value="TreeGrafter"/>
</dbReference>
<evidence type="ECO:0000256" key="2">
    <source>
        <dbReference type="ARBA" id="ARBA00004679"/>
    </source>
</evidence>
<keyword evidence="9" id="KW-0547">Nucleotide-binding</keyword>
<evidence type="ECO:0000313" key="11">
    <source>
        <dbReference type="EMBL" id="QDV32253.1"/>
    </source>
</evidence>
<dbReference type="GO" id="GO:0005945">
    <property type="term" value="C:6-phosphofructokinase complex"/>
    <property type="evidence" value="ECO:0007669"/>
    <property type="project" value="TreeGrafter"/>
</dbReference>
<feature type="binding site" evidence="9">
    <location>
        <position position="128"/>
    </location>
    <ligand>
        <name>Mg(2+)</name>
        <dbReference type="ChEBI" id="CHEBI:18420"/>
        <note>catalytic</note>
    </ligand>
</feature>
<dbReference type="KEGG" id="tpla:ElP_00760"/>
<evidence type="ECO:0000256" key="8">
    <source>
        <dbReference type="ARBA" id="ARBA00023152"/>
    </source>
</evidence>
<dbReference type="InterPro" id="IPR000023">
    <property type="entry name" value="Phosphofructokinase_dom"/>
</dbReference>
<feature type="binding site" description="in other chain" evidence="9">
    <location>
        <begin position="194"/>
        <end position="196"/>
    </location>
    <ligand>
        <name>substrate</name>
        <note>ligand shared between dimeric partners</note>
    </ligand>
</feature>
<dbReference type="InterPro" id="IPR012003">
    <property type="entry name" value="ATP_PFK_prok-type"/>
</dbReference>
<feature type="domain" description="Phosphofructokinase" evidence="10">
    <location>
        <begin position="11"/>
        <end position="321"/>
    </location>
</feature>
<dbReference type="InterPro" id="IPR015912">
    <property type="entry name" value="Phosphofructokinase_CS"/>
</dbReference>
<feature type="binding site" evidence="9">
    <location>
        <begin position="87"/>
        <end position="88"/>
    </location>
    <ligand>
        <name>ATP</name>
        <dbReference type="ChEBI" id="CHEBI:30616"/>
    </ligand>
</feature>
<feature type="binding site" description="in other chain" evidence="9">
    <location>
        <begin position="150"/>
        <end position="152"/>
    </location>
    <ligand>
        <name>substrate</name>
        <note>ligand shared between dimeric partners</note>
    </ligand>
</feature>
<comment type="subunit">
    <text evidence="9">Homodimer or homotetramer.</text>
</comment>
<keyword evidence="9" id="KW-0067">ATP-binding</keyword>
<keyword evidence="3 9" id="KW-0963">Cytoplasm</keyword>
<keyword evidence="8 9" id="KW-0324">Glycolysis</keyword>
<dbReference type="GO" id="GO:0061621">
    <property type="term" value="P:canonical glycolysis"/>
    <property type="evidence" value="ECO:0007669"/>
    <property type="project" value="TreeGrafter"/>
</dbReference>
<feature type="binding site" description="in other chain" evidence="9">
    <location>
        <position position="247"/>
    </location>
    <ligand>
        <name>substrate</name>
        <note>ligand shared between dimeric partners</note>
    </ligand>
</feature>
<keyword evidence="5 9" id="KW-0479">Metal-binding</keyword>
<evidence type="ECO:0000313" key="12">
    <source>
        <dbReference type="Proteomes" id="UP000317835"/>
    </source>
</evidence>
<keyword evidence="12" id="KW-1185">Reference proteome</keyword>
<comment type="cofactor">
    <cofactor evidence="1 9">
        <name>Mg(2+)</name>
        <dbReference type="ChEBI" id="CHEBI:18420"/>
    </cofactor>
</comment>
<evidence type="ECO:0000256" key="4">
    <source>
        <dbReference type="ARBA" id="ARBA00022679"/>
    </source>
</evidence>
<reference evidence="11 12" key="1">
    <citation type="submission" date="2019-02" db="EMBL/GenBank/DDBJ databases">
        <title>Deep-cultivation of Planctomycetes and their phenomic and genomic characterization uncovers novel biology.</title>
        <authorList>
            <person name="Wiegand S."/>
            <person name="Jogler M."/>
            <person name="Boedeker C."/>
            <person name="Pinto D."/>
            <person name="Vollmers J."/>
            <person name="Rivas-Marin E."/>
            <person name="Kohn T."/>
            <person name="Peeters S.H."/>
            <person name="Heuer A."/>
            <person name="Rast P."/>
            <person name="Oberbeckmann S."/>
            <person name="Bunk B."/>
            <person name="Jeske O."/>
            <person name="Meyerdierks A."/>
            <person name="Storesund J.E."/>
            <person name="Kallscheuer N."/>
            <person name="Luecker S."/>
            <person name="Lage O.M."/>
            <person name="Pohl T."/>
            <person name="Merkel B.J."/>
            <person name="Hornburger P."/>
            <person name="Mueller R.-W."/>
            <person name="Bruemmer F."/>
            <person name="Labrenz M."/>
            <person name="Spormann A.M."/>
            <person name="Op den Camp H."/>
            <person name="Overmann J."/>
            <person name="Amann R."/>
            <person name="Jetten M.S.M."/>
            <person name="Mascher T."/>
            <person name="Medema M.H."/>
            <person name="Devos D.P."/>
            <person name="Kaster A.-K."/>
            <person name="Ovreas L."/>
            <person name="Rohde M."/>
            <person name="Galperin M.Y."/>
            <person name="Jogler C."/>
        </authorList>
    </citation>
    <scope>NUCLEOTIDE SEQUENCE [LARGE SCALE GENOMIC DNA]</scope>
    <source>
        <strain evidence="11 12">ElP</strain>
    </source>
</reference>
<feature type="binding site" evidence="9">
    <location>
        <position position="289"/>
    </location>
    <ligand>
        <name>substrate</name>
        <note>ligand shared between dimeric partners</note>
    </ligand>
</feature>
<gene>
    <name evidence="11" type="primary">pfp</name>
    <name evidence="9" type="synonym">pfkA</name>
    <name evidence="11" type="ORF">ElP_00760</name>
</gene>
<sequence>MATAAAAPIRRIGISTGGGDAPGLNAVIRAAVVSALRRGWEVVGIRDGFDGVLVPDRFHDGGLMPLTLDRVRGITHLGGTILGTTNKNNPLRYPVARPDGSVEPVDRTPELAERLLENIDALIAIGGDGSMEIAHALSRRGVRVVGVPKTIDNDLDGTVVTFGFATAVAFATECIDRLHSTAEAHQRVMVVEVMGRYAGWIALHCGIAGSADVILMPEIPFDLEPVARKVEARGRLGRPFTMVVVAEGARPKGGEVSLVPGEPGRVERLGGMGEKVAEGIRAATGRDVRTVVLGHLLRGGTPEPSDRLLALRFGAAAVRALATDHTGVMVALDPPDVKYVPLDVATHRMKSVPLDCDTMLTGRDLGICFGD</sequence>
<dbReference type="PANTHER" id="PTHR13697:SF52">
    <property type="entry name" value="ATP-DEPENDENT 6-PHOSPHOFRUCTOKINASE 3"/>
    <property type="match status" value="1"/>
</dbReference>